<dbReference type="InterPro" id="IPR027417">
    <property type="entry name" value="P-loop_NTPase"/>
</dbReference>
<dbReference type="Pfam" id="PF00071">
    <property type="entry name" value="Ras"/>
    <property type="match status" value="1"/>
</dbReference>
<dbReference type="InterPro" id="IPR003578">
    <property type="entry name" value="Small_GTPase_Rho"/>
</dbReference>
<keyword evidence="5" id="KW-1185">Reference proteome</keyword>
<dbReference type="Gene3D" id="3.40.50.300">
    <property type="entry name" value="P-loop containing nucleotide triphosphate hydrolases"/>
    <property type="match status" value="1"/>
</dbReference>
<protein>
    <submittedName>
        <fullName evidence="4">Uncharacterized protein</fullName>
    </submittedName>
</protein>
<comment type="caution">
    <text evidence="4">The sequence shown here is derived from an EMBL/GenBank/DDBJ whole genome shotgun (WGS) entry which is preliminary data.</text>
</comment>
<proteinExistence type="predicted"/>
<evidence type="ECO:0000256" key="3">
    <source>
        <dbReference type="SAM" id="MobiDB-lite"/>
    </source>
</evidence>
<organism evidence="4 5">
    <name type="scientific">Coregonus suidteri</name>
    <dbReference type="NCBI Taxonomy" id="861788"/>
    <lineage>
        <taxon>Eukaryota</taxon>
        <taxon>Metazoa</taxon>
        <taxon>Chordata</taxon>
        <taxon>Craniata</taxon>
        <taxon>Vertebrata</taxon>
        <taxon>Euteleostomi</taxon>
        <taxon>Actinopterygii</taxon>
        <taxon>Neopterygii</taxon>
        <taxon>Teleostei</taxon>
        <taxon>Protacanthopterygii</taxon>
        <taxon>Salmoniformes</taxon>
        <taxon>Salmonidae</taxon>
        <taxon>Coregoninae</taxon>
        <taxon>Coregonus</taxon>
    </lineage>
</organism>
<dbReference type="EMBL" id="JAGTTL010000015">
    <property type="protein sequence ID" value="KAK6311980.1"/>
    <property type="molecule type" value="Genomic_DNA"/>
</dbReference>
<keyword evidence="2" id="KW-0342">GTP-binding</keyword>
<dbReference type="AlphaFoldDB" id="A0AAN8LTI8"/>
<reference evidence="4 5" key="1">
    <citation type="submission" date="2021-04" db="EMBL/GenBank/DDBJ databases">
        <authorList>
            <person name="De Guttry C."/>
            <person name="Zahm M."/>
            <person name="Klopp C."/>
            <person name="Cabau C."/>
            <person name="Louis A."/>
            <person name="Berthelot C."/>
            <person name="Parey E."/>
            <person name="Roest Crollius H."/>
            <person name="Montfort J."/>
            <person name="Robinson-Rechavi M."/>
            <person name="Bucao C."/>
            <person name="Bouchez O."/>
            <person name="Gislard M."/>
            <person name="Lluch J."/>
            <person name="Milhes M."/>
            <person name="Lampietro C."/>
            <person name="Lopez Roques C."/>
            <person name="Donnadieu C."/>
            <person name="Braasch I."/>
            <person name="Desvignes T."/>
            <person name="Postlethwait J."/>
            <person name="Bobe J."/>
            <person name="Wedekind C."/>
            <person name="Guiguen Y."/>
        </authorList>
    </citation>
    <scope>NUCLEOTIDE SEQUENCE [LARGE SCALE GENOMIC DNA]</scope>
    <source>
        <strain evidence="4">Cs_M1</strain>
        <tissue evidence="4">Blood</tissue>
    </source>
</reference>
<name>A0AAN8LTI8_9TELE</name>
<sequence>MVDSKPGIWGGGIQQDRRTFDRLRPLSPTPKRGNTQHTLQGNSIKNFKVGSGKLLKTLDKDEGSFENVRAKWYPEVRHHFTSTPIILVGTKLDLRDEERKTLRS</sequence>
<evidence type="ECO:0000256" key="1">
    <source>
        <dbReference type="ARBA" id="ARBA00022741"/>
    </source>
</evidence>
<dbReference type="GO" id="GO:0007264">
    <property type="term" value="P:small GTPase-mediated signal transduction"/>
    <property type="evidence" value="ECO:0007669"/>
    <property type="project" value="InterPro"/>
</dbReference>
<gene>
    <name evidence="4" type="ORF">J4Q44_G00176440</name>
</gene>
<dbReference type="GO" id="GO:0003924">
    <property type="term" value="F:GTPase activity"/>
    <property type="evidence" value="ECO:0007669"/>
    <property type="project" value="InterPro"/>
</dbReference>
<accession>A0AAN8LTI8</accession>
<dbReference type="GO" id="GO:0005525">
    <property type="term" value="F:GTP binding"/>
    <property type="evidence" value="ECO:0007669"/>
    <property type="project" value="UniProtKB-KW"/>
</dbReference>
<evidence type="ECO:0000256" key="2">
    <source>
        <dbReference type="ARBA" id="ARBA00023134"/>
    </source>
</evidence>
<keyword evidence="1" id="KW-0547">Nucleotide-binding</keyword>
<dbReference type="SUPFAM" id="SSF52540">
    <property type="entry name" value="P-loop containing nucleoside triphosphate hydrolases"/>
    <property type="match status" value="1"/>
</dbReference>
<dbReference type="Proteomes" id="UP001356427">
    <property type="component" value="Unassembled WGS sequence"/>
</dbReference>
<feature type="compositionally biased region" description="Polar residues" evidence="3">
    <location>
        <begin position="32"/>
        <end position="41"/>
    </location>
</feature>
<dbReference type="PANTHER" id="PTHR24072">
    <property type="entry name" value="RHO FAMILY GTPASE"/>
    <property type="match status" value="1"/>
</dbReference>
<feature type="region of interest" description="Disordered" evidence="3">
    <location>
        <begin position="19"/>
        <end position="41"/>
    </location>
</feature>
<evidence type="ECO:0000313" key="5">
    <source>
        <dbReference type="Proteomes" id="UP001356427"/>
    </source>
</evidence>
<evidence type="ECO:0000313" key="4">
    <source>
        <dbReference type="EMBL" id="KAK6311980.1"/>
    </source>
</evidence>
<dbReference type="InterPro" id="IPR001806">
    <property type="entry name" value="Small_GTPase"/>
</dbReference>